<protein>
    <submittedName>
        <fullName evidence="4">Adenylate cyclase 1</fullName>
        <ecNumber evidence="4">4.6.1.1</ecNumber>
    </submittedName>
</protein>
<dbReference type="CDD" id="cd07302">
    <property type="entry name" value="CHD"/>
    <property type="match status" value="2"/>
</dbReference>
<name>A0A2W1JNE5_9CYAN</name>
<evidence type="ECO:0000313" key="4">
    <source>
        <dbReference type="EMBL" id="PZD70427.1"/>
    </source>
</evidence>
<dbReference type="EMBL" id="PQWO01000038">
    <property type="protein sequence ID" value="PZD70427.1"/>
    <property type="molecule type" value="Genomic_DNA"/>
</dbReference>
<dbReference type="Gene3D" id="3.30.70.1230">
    <property type="entry name" value="Nucleotide cyclase"/>
    <property type="match status" value="2"/>
</dbReference>
<dbReference type="RefSeq" id="WP_110989039.1">
    <property type="nucleotide sequence ID" value="NZ_CAWNWM010000038.1"/>
</dbReference>
<dbReference type="GO" id="GO:0005524">
    <property type="term" value="F:ATP binding"/>
    <property type="evidence" value="ECO:0007669"/>
    <property type="project" value="UniProtKB-KW"/>
</dbReference>
<dbReference type="Gene3D" id="1.25.40.10">
    <property type="entry name" value="Tetratricopeptide repeat domain"/>
    <property type="match status" value="2"/>
</dbReference>
<dbReference type="SMART" id="SM00044">
    <property type="entry name" value="CYCc"/>
    <property type="match status" value="1"/>
</dbReference>
<evidence type="ECO:0000256" key="2">
    <source>
        <dbReference type="ARBA" id="ARBA00022840"/>
    </source>
</evidence>
<dbReference type="SUPFAM" id="SSF55073">
    <property type="entry name" value="Nucleotide cyclase"/>
    <property type="match status" value="2"/>
</dbReference>
<dbReference type="InterPro" id="IPR027417">
    <property type="entry name" value="P-loop_NTPase"/>
</dbReference>
<evidence type="ECO:0000313" key="5">
    <source>
        <dbReference type="Proteomes" id="UP000248857"/>
    </source>
</evidence>
<dbReference type="PROSITE" id="PS50125">
    <property type="entry name" value="GUANYLATE_CYCLASE_2"/>
    <property type="match status" value="2"/>
</dbReference>
<sequence length="1362" mass="151805">MVELIDTLASYVPRLVVRHLSEEASPLRPHRSEQYSAALLFADISGFTSLTEALAQSGPTGLEDLTQILNTYFGDITDLILAHGGDVIKFAGDSLLAAWTVTESGSLETVTHQAAECGLIIQAYAQTYEPPENVDLTLRICVAVGEITVAYVGGVLNRWDYIVTGPPLSQLSRLFIQVPLGGVALSASAWALVQVVGQGKPLPQGDRLLRSIAPSSQCPVADEPVPGVLSEGLRSYIPGAILARLSAGQMDWLAEYRQITLLFIHLPQLSDSASLEQMQATMVMLQRILYRLEGSVNKISVDEKGSTLVAAFGLPPLAHEDDPERGIKAALVMQEKLQAQGWHCKIGVSTGNVFCGTIGSVQRCEYTMIGAVVNLAARLMQAADRQVLCDRETYRASRSKLTYNALSPRLFKGFDRPVSVYQPLGLTPPPLIAETDLIGCQRERQHLIEMVRRWRKKRRPSIAILEGEAGIGKSKLLANFLHWAKTQNLSFTSGAGDAIEQFTPYYAWRPILAQRLGLETDTRQRRQQLLTLLASDSDVPTRLAKSPEAIAPLLNVVFDVDFPETELTQQMQGAVRADNIRALLLHLLGVTSAPMLFAFEDAHWLDSASWALLRTLSQKKWPVLIVIATRPRTGSRPDDYQQLLTADQTKYLRLAGLSRAETQQFVCQQLGIQTLSESVTTFIYQKAEGHPFLSEELAYALRDAGGVAIANNQCDWTADGPHEQELNLPTTLQGLITSRIDRLTPAQQLLLKSASVIGRSFLYPLLYEIYPLSADKHQLPQNVQGLYQQKLLVLESPEPLAYMFRHVLMQEVTYQLMLFSQRRELHRAIATWYESSSRQDAYGLLAFHWSRAEDNLKALEYLDKAGEQALTSGAYQEAIAFLTQALERTQTDQPRQARWHRQLGEACLSLGQLQKSEHHLQAALSQLGQAMPQRSLWLNLLRQIGQQTWHRLRSRSPEILSTALQLKRLELTRAYVTLGEVYYYTHRRTLATYASITGLNIAETAAPSSELARIYANVCFAAGLNQLHGLARRYSTLAEITLHELDASLSCVGWVALVTGAYRSGGGRWSPAQERLQVAIDAYRTLSDHHHLAESLAALALVKHCQGRFRDALLLWEQIYQTGHQCGDIQAQAWGLLGQIEERLAMSNIGRPQSLTALGIGLPTDSLMTVGVQTLNLMQSAQKLLRERPDLVSERIRLQGLSSLIFYCQGELARSRQAVALALDSIQQSPPIALYVLEGYGSVLDVSYLLGEFALCRQAQSALQKYAQSFQIGQPRQLYWLGYTNWIQGKVQQTKRLWKKGLDIAQQLEMPYEQAQIHRMWSLCLSSDPSRQWHQAQADELFQMLEIGPQAQDSERHDSRSD</sequence>
<dbReference type="GO" id="GO:0035556">
    <property type="term" value="P:intracellular signal transduction"/>
    <property type="evidence" value="ECO:0007669"/>
    <property type="project" value="InterPro"/>
</dbReference>
<dbReference type="Pfam" id="PF13191">
    <property type="entry name" value="AAA_16"/>
    <property type="match status" value="1"/>
</dbReference>
<dbReference type="SUPFAM" id="SSF48452">
    <property type="entry name" value="TPR-like"/>
    <property type="match status" value="1"/>
</dbReference>
<dbReference type="InterPro" id="IPR011990">
    <property type="entry name" value="TPR-like_helical_dom_sf"/>
</dbReference>
<dbReference type="GO" id="GO:0009190">
    <property type="term" value="P:cyclic nucleotide biosynthetic process"/>
    <property type="evidence" value="ECO:0007669"/>
    <property type="project" value="InterPro"/>
</dbReference>
<keyword evidence="2" id="KW-0067">ATP-binding</keyword>
<feature type="domain" description="Guanylate cyclase" evidence="3">
    <location>
        <begin position="301"/>
        <end position="380"/>
    </location>
</feature>
<dbReference type="Proteomes" id="UP000248857">
    <property type="component" value="Unassembled WGS sequence"/>
</dbReference>
<keyword evidence="5" id="KW-1185">Reference proteome</keyword>
<evidence type="ECO:0000259" key="3">
    <source>
        <dbReference type="PROSITE" id="PS50125"/>
    </source>
</evidence>
<proteinExistence type="predicted"/>
<gene>
    <name evidence="4" type="primary">cyaA_5</name>
    <name evidence="4" type="ORF">C1752_12981</name>
</gene>
<evidence type="ECO:0000256" key="1">
    <source>
        <dbReference type="ARBA" id="ARBA00022741"/>
    </source>
</evidence>
<dbReference type="GO" id="GO:0005737">
    <property type="term" value="C:cytoplasm"/>
    <property type="evidence" value="ECO:0007669"/>
    <property type="project" value="TreeGrafter"/>
</dbReference>
<comment type="caution">
    <text evidence="4">The sequence shown here is derived from an EMBL/GenBank/DDBJ whole genome shotgun (WGS) entry which is preliminary data.</text>
</comment>
<dbReference type="PANTHER" id="PTHR16305:SF28">
    <property type="entry name" value="GUANYLATE CYCLASE DOMAIN-CONTAINING PROTEIN"/>
    <property type="match status" value="1"/>
</dbReference>
<dbReference type="EC" id="4.6.1.1" evidence="4"/>
<organism evidence="4 5">
    <name type="scientific">Acaryochloris thomasi RCC1774</name>
    <dbReference type="NCBI Taxonomy" id="1764569"/>
    <lineage>
        <taxon>Bacteria</taxon>
        <taxon>Bacillati</taxon>
        <taxon>Cyanobacteriota</taxon>
        <taxon>Cyanophyceae</taxon>
        <taxon>Acaryochloridales</taxon>
        <taxon>Acaryochloridaceae</taxon>
        <taxon>Acaryochloris</taxon>
        <taxon>Acaryochloris thomasi</taxon>
    </lineage>
</organism>
<dbReference type="InterPro" id="IPR001054">
    <property type="entry name" value="A/G_cyclase"/>
</dbReference>
<dbReference type="Pfam" id="PF00211">
    <property type="entry name" value="Guanylate_cyc"/>
    <property type="match status" value="2"/>
</dbReference>
<keyword evidence="4" id="KW-0456">Lyase</keyword>
<dbReference type="SMART" id="SM00028">
    <property type="entry name" value="TPR"/>
    <property type="match status" value="4"/>
</dbReference>
<dbReference type="OrthoDB" id="190810at2"/>
<dbReference type="InterPro" id="IPR041664">
    <property type="entry name" value="AAA_16"/>
</dbReference>
<feature type="domain" description="Guanylate cyclase" evidence="3">
    <location>
        <begin position="38"/>
        <end position="175"/>
    </location>
</feature>
<dbReference type="PANTHER" id="PTHR16305">
    <property type="entry name" value="TESTICULAR SOLUBLE ADENYLYL CYCLASE"/>
    <property type="match status" value="1"/>
</dbReference>
<accession>A0A2W1JNE5</accession>
<dbReference type="InterPro" id="IPR029787">
    <property type="entry name" value="Nucleotide_cyclase"/>
</dbReference>
<dbReference type="InterPro" id="IPR019734">
    <property type="entry name" value="TPR_rpt"/>
</dbReference>
<dbReference type="SUPFAM" id="SSF52540">
    <property type="entry name" value="P-loop containing nucleoside triphosphate hydrolases"/>
    <property type="match status" value="1"/>
</dbReference>
<dbReference type="GO" id="GO:0004016">
    <property type="term" value="F:adenylate cyclase activity"/>
    <property type="evidence" value="ECO:0007669"/>
    <property type="project" value="UniProtKB-EC"/>
</dbReference>
<keyword evidence="1" id="KW-0547">Nucleotide-binding</keyword>
<reference evidence="4 5" key="1">
    <citation type="journal article" date="2018" name="Sci. Rep.">
        <title>A novel species of the marine cyanobacterium Acaryochloris with a unique pigment content and lifestyle.</title>
        <authorList>
            <person name="Partensky F."/>
            <person name="Six C."/>
            <person name="Ratin M."/>
            <person name="Garczarek L."/>
            <person name="Vaulot D."/>
            <person name="Probert I."/>
            <person name="Calteau A."/>
            <person name="Gourvil P."/>
            <person name="Marie D."/>
            <person name="Grebert T."/>
            <person name="Bouchier C."/>
            <person name="Le Panse S."/>
            <person name="Gachenot M."/>
            <person name="Rodriguez F."/>
            <person name="Garrido J.L."/>
        </authorList>
    </citation>
    <scope>NUCLEOTIDE SEQUENCE [LARGE SCALE GENOMIC DNA]</scope>
    <source>
        <strain evidence="4 5">RCC1774</strain>
    </source>
</reference>